<dbReference type="InterPro" id="IPR036322">
    <property type="entry name" value="WD40_repeat_dom_sf"/>
</dbReference>
<name>A0A9D4DNT4_DREPO</name>
<feature type="repeat" description="WD" evidence="6">
    <location>
        <begin position="271"/>
        <end position="313"/>
    </location>
</feature>
<dbReference type="InterPro" id="IPR015943">
    <property type="entry name" value="WD40/YVTN_repeat-like_dom_sf"/>
</dbReference>
<dbReference type="Proteomes" id="UP000828390">
    <property type="component" value="Unassembled WGS sequence"/>
</dbReference>
<protein>
    <recommendedName>
        <fullName evidence="5">Cilia- and flagella-associated protein 251</fullName>
    </recommendedName>
</protein>
<keyword evidence="4" id="KW-0966">Cell projection</keyword>
<dbReference type="GO" id="GO:0031514">
    <property type="term" value="C:motile cilium"/>
    <property type="evidence" value="ECO:0007669"/>
    <property type="project" value="TreeGrafter"/>
</dbReference>
<comment type="caution">
    <text evidence="8">The sequence shown here is derived from an EMBL/GenBank/DDBJ whole genome shotgun (WGS) entry which is preliminary data.</text>
</comment>
<evidence type="ECO:0000256" key="5">
    <source>
        <dbReference type="ARBA" id="ARBA00040994"/>
    </source>
</evidence>
<evidence type="ECO:0000256" key="4">
    <source>
        <dbReference type="ARBA" id="ARBA00023273"/>
    </source>
</evidence>
<evidence type="ECO:0000256" key="3">
    <source>
        <dbReference type="ARBA" id="ARBA00022737"/>
    </source>
</evidence>
<dbReference type="Pfam" id="PF12894">
    <property type="entry name" value="ANAPC4_WD40"/>
    <property type="match status" value="1"/>
</dbReference>
<dbReference type="InterPro" id="IPR050630">
    <property type="entry name" value="WD_repeat_EMAP"/>
</dbReference>
<dbReference type="SUPFAM" id="SSF50978">
    <property type="entry name" value="WD40 repeat-like"/>
    <property type="match status" value="1"/>
</dbReference>
<dbReference type="PROSITE" id="PS50082">
    <property type="entry name" value="WD_REPEATS_2"/>
    <property type="match status" value="2"/>
</dbReference>
<dbReference type="EMBL" id="JAIWYP010000010">
    <property type="protein sequence ID" value="KAH3752676.1"/>
    <property type="molecule type" value="Genomic_DNA"/>
</dbReference>
<evidence type="ECO:0000256" key="6">
    <source>
        <dbReference type="PROSITE-ProRule" id="PRU00221"/>
    </source>
</evidence>
<evidence type="ECO:0000313" key="8">
    <source>
        <dbReference type="EMBL" id="KAH3752676.1"/>
    </source>
</evidence>
<accession>A0A9D4DNT4</accession>
<dbReference type="Gene3D" id="1.10.238.10">
    <property type="entry name" value="EF-hand"/>
    <property type="match status" value="1"/>
</dbReference>
<keyword evidence="3" id="KW-0677">Repeat</keyword>
<reference evidence="8" key="1">
    <citation type="journal article" date="2019" name="bioRxiv">
        <title>The Genome of the Zebra Mussel, Dreissena polymorpha: A Resource for Invasive Species Research.</title>
        <authorList>
            <person name="McCartney M.A."/>
            <person name="Auch B."/>
            <person name="Kono T."/>
            <person name="Mallez S."/>
            <person name="Zhang Y."/>
            <person name="Obille A."/>
            <person name="Becker A."/>
            <person name="Abrahante J.E."/>
            <person name="Garbe J."/>
            <person name="Badalamenti J.P."/>
            <person name="Herman A."/>
            <person name="Mangelson H."/>
            <person name="Liachko I."/>
            <person name="Sullivan S."/>
            <person name="Sone E.D."/>
            <person name="Koren S."/>
            <person name="Silverstein K.A.T."/>
            <person name="Beckman K.B."/>
            <person name="Gohl D.M."/>
        </authorList>
    </citation>
    <scope>NUCLEOTIDE SEQUENCE</scope>
    <source>
        <strain evidence="8">Duluth1</strain>
        <tissue evidence="8">Whole animal</tissue>
    </source>
</reference>
<evidence type="ECO:0000313" key="9">
    <source>
        <dbReference type="Proteomes" id="UP000828390"/>
    </source>
</evidence>
<dbReference type="InterPro" id="IPR024977">
    <property type="entry name" value="Apc4-like_WD40_dom"/>
</dbReference>
<dbReference type="AlphaFoldDB" id="A0A9D4DNT4"/>
<dbReference type="InterPro" id="IPR001680">
    <property type="entry name" value="WD40_rpt"/>
</dbReference>
<feature type="domain" description="Anaphase-promoting complex subunit 4-like WD40" evidence="7">
    <location>
        <begin position="32"/>
        <end position="103"/>
    </location>
</feature>
<evidence type="ECO:0000256" key="1">
    <source>
        <dbReference type="ARBA" id="ARBA00004138"/>
    </source>
</evidence>
<reference evidence="8" key="2">
    <citation type="submission" date="2020-11" db="EMBL/GenBank/DDBJ databases">
        <authorList>
            <person name="McCartney M.A."/>
            <person name="Auch B."/>
            <person name="Kono T."/>
            <person name="Mallez S."/>
            <person name="Becker A."/>
            <person name="Gohl D.M."/>
            <person name="Silverstein K.A.T."/>
            <person name="Koren S."/>
            <person name="Bechman K.B."/>
            <person name="Herman A."/>
            <person name="Abrahante J.E."/>
            <person name="Garbe J."/>
        </authorList>
    </citation>
    <scope>NUCLEOTIDE SEQUENCE</scope>
    <source>
        <strain evidence="8">Duluth1</strain>
        <tissue evidence="8">Whole animal</tissue>
    </source>
</reference>
<dbReference type="SMART" id="SM00320">
    <property type="entry name" value="WD40"/>
    <property type="match status" value="5"/>
</dbReference>
<organism evidence="8 9">
    <name type="scientific">Dreissena polymorpha</name>
    <name type="common">Zebra mussel</name>
    <name type="synonym">Mytilus polymorpha</name>
    <dbReference type="NCBI Taxonomy" id="45954"/>
    <lineage>
        <taxon>Eukaryota</taxon>
        <taxon>Metazoa</taxon>
        <taxon>Spiralia</taxon>
        <taxon>Lophotrochozoa</taxon>
        <taxon>Mollusca</taxon>
        <taxon>Bivalvia</taxon>
        <taxon>Autobranchia</taxon>
        <taxon>Heteroconchia</taxon>
        <taxon>Euheterodonta</taxon>
        <taxon>Imparidentia</taxon>
        <taxon>Neoheterodontei</taxon>
        <taxon>Myida</taxon>
        <taxon>Dreissenoidea</taxon>
        <taxon>Dreissenidae</taxon>
        <taxon>Dreissena</taxon>
    </lineage>
</organism>
<proteinExistence type="predicted"/>
<evidence type="ECO:0000256" key="2">
    <source>
        <dbReference type="ARBA" id="ARBA00022574"/>
    </source>
</evidence>
<dbReference type="PANTHER" id="PTHR13720:SF13">
    <property type="entry name" value="CILIA- AND FLAGELLA-ASSOCIATED PROTEIN 251"/>
    <property type="match status" value="1"/>
</dbReference>
<dbReference type="InterPro" id="IPR011992">
    <property type="entry name" value="EF-hand-dom_pair"/>
</dbReference>
<gene>
    <name evidence="8" type="ORF">DPMN_187300</name>
</gene>
<feature type="repeat" description="WD" evidence="6">
    <location>
        <begin position="3"/>
        <end position="44"/>
    </location>
</feature>
<keyword evidence="9" id="KW-1185">Reference proteome</keyword>
<sequence>MIHREHDGAIHSLAAHPLEPAVVIGSYSGLLKVWNYEKKRVMVSRTFEKGNLIRCCSYSPNGAYLAVGFMNGTVRVLDSITLQDEVPEPFRYARDAITHIEFSHDSKYLATADGEYTVTVFVRKHGINVAPFEYLGRNCAHYKPIKELVFGVQLDADAPRLLSLGVDRVLVEYDLEKSSRDDLQIASSDRIEQSGVPQSNDQYKFNLYNATTKMCRKTILGPTYGSPIQKVAVVPTKDASRDKRYLAYITQDKVGLNMLPLDGNPHNAMALIGHPGGVANMVCSYDGRYLFTAGGNDATVHMWEINVNALEAQSSLGGEDLIPFYGLLEGGRDGELFKELEDYFYYAQIRSQISSQGVNAMDSREVSTKIPVSEIPFVMRAMGFYPSEQEIEEMLNEVKFSRYVETGSYVEAIDLGEFIKLYINHRPAFGLSPEKLVQAFATLGMPVWKGFCHQQGRSTGNASN</sequence>
<comment type="subcellular location">
    <subcellularLocation>
        <location evidence="1">Cell projection</location>
        <location evidence="1">Cilium</location>
    </subcellularLocation>
</comment>
<evidence type="ECO:0000259" key="7">
    <source>
        <dbReference type="Pfam" id="PF12894"/>
    </source>
</evidence>
<dbReference type="Pfam" id="PF00400">
    <property type="entry name" value="WD40"/>
    <property type="match status" value="1"/>
</dbReference>
<dbReference type="SUPFAM" id="SSF47473">
    <property type="entry name" value="EF-hand"/>
    <property type="match status" value="1"/>
</dbReference>
<keyword evidence="2 6" id="KW-0853">WD repeat</keyword>
<dbReference type="PANTHER" id="PTHR13720">
    <property type="entry name" value="WD-40 REPEAT PROTEIN"/>
    <property type="match status" value="1"/>
</dbReference>
<dbReference type="Gene3D" id="2.130.10.10">
    <property type="entry name" value="YVTN repeat-like/Quinoprotein amine dehydrogenase"/>
    <property type="match status" value="1"/>
</dbReference>